<evidence type="ECO:0000259" key="3">
    <source>
        <dbReference type="Pfam" id="PF01343"/>
    </source>
</evidence>
<dbReference type="Gene3D" id="3.90.226.10">
    <property type="entry name" value="2-enoyl-CoA Hydratase, Chain A, domain 1"/>
    <property type="match status" value="1"/>
</dbReference>
<dbReference type="PANTHER" id="PTHR42987">
    <property type="entry name" value="PEPTIDASE S49"/>
    <property type="match status" value="1"/>
</dbReference>
<reference evidence="4 5" key="1">
    <citation type="submission" date="2019-07" db="EMBL/GenBank/DDBJ databases">
        <title>Genome sequencing of Parabacteroides distasonis iSURF_7.</title>
        <authorList>
            <person name="Degefu H.N."/>
            <person name="Ruoff K.L."/>
            <person name="Price C.E."/>
            <person name="Valls R.A."/>
            <person name="O'Toole G.A."/>
        </authorList>
    </citation>
    <scope>NUCLEOTIDE SEQUENCE [LARGE SCALE GENOMIC DNA]</scope>
    <source>
        <strain evidence="4 5">CFPLTA003_1B</strain>
    </source>
</reference>
<dbReference type="RefSeq" id="WP_146376242.1">
    <property type="nucleotide sequence ID" value="NZ_JADMWC010000005.1"/>
</dbReference>
<dbReference type="PANTHER" id="PTHR42987:SF4">
    <property type="entry name" value="PROTEASE SOHB-RELATED"/>
    <property type="match status" value="1"/>
</dbReference>
<protein>
    <submittedName>
        <fullName evidence="4">Peptidase</fullName>
    </submittedName>
</protein>
<evidence type="ECO:0000313" key="5">
    <source>
        <dbReference type="Proteomes" id="UP000315827"/>
    </source>
</evidence>
<name>A0A5C6K3R1_PARDI</name>
<dbReference type="InterPro" id="IPR002142">
    <property type="entry name" value="Peptidase_S49"/>
</dbReference>
<sequence length="313" mass="35757">MNDRAYVIQLLTSSQARLLIMRDEYIAALLAYFPLGSQSVSTFFDDPKTYKECVSEDFEPVKAKSSVPLTIDFTSNDIDPGTLAYHRIKGLITAESYWYFSSKQFEQDLLLAEENPNITCHFLHISSGGGEAWYLDRLSETMRSLSKPLYSFVEKVCGSAAYYIGCHGSIMKALTQNDIVGCIGSMINFWDIDPYFESLGFKRIEEYAHISDLKNKKYNDLKAGKPKQFIEEELDPLAEQFREEVRMARLPLANLDLDNPVLRGETFDAMRSIDVGLIDGIQTLNEALMEAQTLGRKWEDERRQLRNKVFSLI</sequence>
<evidence type="ECO:0000256" key="1">
    <source>
        <dbReference type="ARBA" id="ARBA00008683"/>
    </source>
</evidence>
<accession>A0A5C6K3R1</accession>
<dbReference type="AlphaFoldDB" id="A0A5C6K3R1"/>
<dbReference type="GO" id="GO:0006508">
    <property type="term" value="P:proteolysis"/>
    <property type="evidence" value="ECO:0007669"/>
    <property type="project" value="InterPro"/>
</dbReference>
<comment type="similarity">
    <text evidence="1">Belongs to the peptidase S49 family.</text>
</comment>
<evidence type="ECO:0000313" key="4">
    <source>
        <dbReference type="EMBL" id="TWV57735.1"/>
    </source>
</evidence>
<feature type="domain" description="Peptidase S49" evidence="3">
    <location>
        <begin position="145"/>
        <end position="293"/>
    </location>
</feature>
<dbReference type="SUPFAM" id="SSF52096">
    <property type="entry name" value="ClpP/crotonase"/>
    <property type="match status" value="1"/>
</dbReference>
<dbReference type="Pfam" id="PF01343">
    <property type="entry name" value="Peptidase_S49"/>
    <property type="match status" value="1"/>
</dbReference>
<feature type="coiled-coil region" evidence="2">
    <location>
        <begin position="281"/>
        <end position="308"/>
    </location>
</feature>
<dbReference type="InterPro" id="IPR029045">
    <property type="entry name" value="ClpP/crotonase-like_dom_sf"/>
</dbReference>
<comment type="caution">
    <text evidence="4">The sequence shown here is derived from an EMBL/GenBank/DDBJ whole genome shotgun (WGS) entry which is preliminary data.</text>
</comment>
<gene>
    <name evidence="4" type="ORF">FSA05_22530</name>
</gene>
<dbReference type="GO" id="GO:0008233">
    <property type="term" value="F:peptidase activity"/>
    <property type="evidence" value="ECO:0007669"/>
    <property type="project" value="InterPro"/>
</dbReference>
<proteinExistence type="inferred from homology"/>
<dbReference type="Proteomes" id="UP000315827">
    <property type="component" value="Unassembled WGS sequence"/>
</dbReference>
<keyword evidence="2" id="KW-0175">Coiled coil</keyword>
<evidence type="ECO:0000256" key="2">
    <source>
        <dbReference type="SAM" id="Coils"/>
    </source>
</evidence>
<dbReference type="EMBL" id="VOHW01000025">
    <property type="protein sequence ID" value="TWV57735.1"/>
    <property type="molecule type" value="Genomic_DNA"/>
</dbReference>
<organism evidence="4 5">
    <name type="scientific">Parabacteroides distasonis</name>
    <dbReference type="NCBI Taxonomy" id="823"/>
    <lineage>
        <taxon>Bacteria</taxon>
        <taxon>Pseudomonadati</taxon>
        <taxon>Bacteroidota</taxon>
        <taxon>Bacteroidia</taxon>
        <taxon>Bacteroidales</taxon>
        <taxon>Tannerellaceae</taxon>
        <taxon>Parabacteroides</taxon>
    </lineage>
</organism>